<proteinExistence type="predicted"/>
<dbReference type="EMBL" id="RBXO01000001">
    <property type="protein sequence ID" value="RKT54263.1"/>
    <property type="molecule type" value="Genomic_DNA"/>
</dbReference>
<gene>
    <name evidence="1" type="ORF">C8E97_2879</name>
</gene>
<dbReference type="Proteomes" id="UP000282084">
    <property type="component" value="Unassembled WGS sequence"/>
</dbReference>
<dbReference type="RefSeq" id="WP_121005771.1">
    <property type="nucleotide sequence ID" value="NZ_RBXO01000001.1"/>
</dbReference>
<evidence type="ECO:0000313" key="1">
    <source>
        <dbReference type="EMBL" id="RKT54263.1"/>
    </source>
</evidence>
<dbReference type="OrthoDB" id="3252095at2"/>
<evidence type="ECO:0008006" key="3">
    <source>
        <dbReference type="Google" id="ProtNLM"/>
    </source>
</evidence>
<keyword evidence="2" id="KW-1185">Reference proteome</keyword>
<reference evidence="1 2" key="1">
    <citation type="submission" date="2018-10" db="EMBL/GenBank/DDBJ databases">
        <title>Sequencing the genomes of 1000 actinobacteria strains.</title>
        <authorList>
            <person name="Klenk H.-P."/>
        </authorList>
    </citation>
    <scope>NUCLEOTIDE SEQUENCE [LARGE SCALE GENOMIC DNA]</scope>
    <source>
        <strain evidence="1 2">DSM 43800</strain>
    </source>
</reference>
<comment type="caution">
    <text evidence="1">The sequence shown here is derived from an EMBL/GenBank/DDBJ whole genome shotgun (WGS) entry which is preliminary data.</text>
</comment>
<accession>A0A495W0I3</accession>
<sequence>MPAFATPEPITATLTTAGARVRVVATDQTDTVVLVEPVNKADKSDLKAAEHTKVDFADGELTVKMTKSGGRTASVAITVELPVASRLVLHTAWSDVDAEGPLGDCRLAVSSGQVRLDRVATLRGHLAAGVVEVGHVAGAVELDGGAAAVTIGEVEGIVRYHGSTGEVRIGHAFADVAFTSSSGGLDIGRAEGSVHADAADCPIRIGRLSRGQAELRNASGGIAVGVSAGTAVDVDAESTKGAVHDSVSAWSDPSPSTERVKVHARTRLDDIVLHRTTV</sequence>
<dbReference type="AlphaFoldDB" id="A0A495W0I3"/>
<organism evidence="1 2">
    <name type="scientific">Saccharothrix australiensis</name>
    <dbReference type="NCBI Taxonomy" id="2072"/>
    <lineage>
        <taxon>Bacteria</taxon>
        <taxon>Bacillati</taxon>
        <taxon>Actinomycetota</taxon>
        <taxon>Actinomycetes</taxon>
        <taxon>Pseudonocardiales</taxon>
        <taxon>Pseudonocardiaceae</taxon>
        <taxon>Saccharothrix</taxon>
    </lineage>
</organism>
<protein>
    <recommendedName>
        <fullName evidence="3">Adhesin</fullName>
    </recommendedName>
</protein>
<name>A0A495W0I3_9PSEU</name>
<evidence type="ECO:0000313" key="2">
    <source>
        <dbReference type="Proteomes" id="UP000282084"/>
    </source>
</evidence>